<dbReference type="Gene3D" id="1.10.10.60">
    <property type="entry name" value="Homeodomain-like"/>
    <property type="match status" value="2"/>
</dbReference>
<comment type="caution">
    <text evidence="5">The sequence shown here is derived from an EMBL/GenBank/DDBJ whole genome shotgun (WGS) entry which is preliminary data.</text>
</comment>
<name>A0A934N782_9GAMM</name>
<feature type="domain" description="HTH araC/xylS-type" evidence="4">
    <location>
        <begin position="139"/>
        <end position="237"/>
    </location>
</feature>
<keyword evidence="3" id="KW-0804">Transcription</keyword>
<dbReference type="PANTHER" id="PTHR46796">
    <property type="entry name" value="HTH-TYPE TRANSCRIPTIONAL ACTIVATOR RHAS-RELATED"/>
    <property type="match status" value="1"/>
</dbReference>
<dbReference type="InterPro" id="IPR014710">
    <property type="entry name" value="RmlC-like_jellyroll"/>
</dbReference>
<dbReference type="InterPro" id="IPR050204">
    <property type="entry name" value="AraC_XylS_family_regulators"/>
</dbReference>
<evidence type="ECO:0000313" key="5">
    <source>
        <dbReference type="EMBL" id="MBJ7538796.1"/>
    </source>
</evidence>
<reference evidence="5" key="1">
    <citation type="submission" date="2020-12" db="EMBL/GenBank/DDBJ databases">
        <title>Marinomonas arctica sp. nov., a psychrotolerant bacterium isolated from the Arctic.</title>
        <authorList>
            <person name="Zhang Y."/>
        </authorList>
    </citation>
    <scope>NUCLEOTIDE SEQUENCE</scope>
    <source>
        <strain evidence="5">C1424</strain>
    </source>
</reference>
<dbReference type="SMART" id="SM00342">
    <property type="entry name" value="HTH_ARAC"/>
    <property type="match status" value="1"/>
</dbReference>
<dbReference type="Pfam" id="PF12833">
    <property type="entry name" value="HTH_18"/>
    <property type="match status" value="1"/>
</dbReference>
<dbReference type="InterPro" id="IPR011051">
    <property type="entry name" value="RmlC_Cupin_sf"/>
</dbReference>
<organism evidence="5 6">
    <name type="scientific">Marinomonas transparens</name>
    <dbReference type="NCBI Taxonomy" id="2795388"/>
    <lineage>
        <taxon>Bacteria</taxon>
        <taxon>Pseudomonadati</taxon>
        <taxon>Pseudomonadota</taxon>
        <taxon>Gammaproteobacteria</taxon>
        <taxon>Oceanospirillales</taxon>
        <taxon>Oceanospirillaceae</taxon>
        <taxon>Marinomonas</taxon>
    </lineage>
</organism>
<dbReference type="GO" id="GO:0003700">
    <property type="term" value="F:DNA-binding transcription factor activity"/>
    <property type="evidence" value="ECO:0007669"/>
    <property type="project" value="InterPro"/>
</dbReference>
<evidence type="ECO:0000256" key="2">
    <source>
        <dbReference type="ARBA" id="ARBA00023125"/>
    </source>
</evidence>
<dbReference type="InterPro" id="IPR018062">
    <property type="entry name" value="HTH_AraC-typ_CS"/>
</dbReference>
<dbReference type="PROSITE" id="PS01124">
    <property type="entry name" value="HTH_ARAC_FAMILY_2"/>
    <property type="match status" value="1"/>
</dbReference>
<evidence type="ECO:0000256" key="3">
    <source>
        <dbReference type="ARBA" id="ARBA00023163"/>
    </source>
</evidence>
<dbReference type="SUPFAM" id="SSF51182">
    <property type="entry name" value="RmlC-like cupins"/>
    <property type="match status" value="1"/>
</dbReference>
<dbReference type="InterPro" id="IPR013096">
    <property type="entry name" value="Cupin_2"/>
</dbReference>
<dbReference type="GO" id="GO:0043565">
    <property type="term" value="F:sequence-specific DNA binding"/>
    <property type="evidence" value="ECO:0007669"/>
    <property type="project" value="InterPro"/>
</dbReference>
<keyword evidence="1" id="KW-0805">Transcription regulation</keyword>
<keyword evidence="2" id="KW-0238">DNA-binding</keyword>
<dbReference type="Proteomes" id="UP000628710">
    <property type="component" value="Unassembled WGS sequence"/>
</dbReference>
<dbReference type="Pfam" id="PF07883">
    <property type="entry name" value="Cupin_2"/>
    <property type="match status" value="1"/>
</dbReference>
<dbReference type="InterPro" id="IPR009057">
    <property type="entry name" value="Homeodomain-like_sf"/>
</dbReference>
<sequence>MRDHIEVISYQETAATHSHQHTQIVLPLTGHLILDVESRQQPVEFGQACFISQGQAHTHLAETDNRCLILNALPVWDEEVQSTDNFINLTPQAQAYLPFLSSLIGDTANELAMAQALNLLEHLLPIPQDNTIKADSRLEKAQKILSHDFQQSWPLAKLAEEVHLSPSQLSLLFKRTLGITPKQYLLKRRLKEAQVYLESSDYPLEAIAQKIGLHDASALVRLFTTFYKVTPGHYRLSKRQESQSHNRVKH</sequence>
<dbReference type="AlphaFoldDB" id="A0A934N782"/>
<evidence type="ECO:0000313" key="6">
    <source>
        <dbReference type="Proteomes" id="UP000628710"/>
    </source>
</evidence>
<keyword evidence="6" id="KW-1185">Reference proteome</keyword>
<gene>
    <name evidence="5" type="ORF">I8J31_14005</name>
</gene>
<evidence type="ECO:0000259" key="4">
    <source>
        <dbReference type="PROSITE" id="PS01124"/>
    </source>
</evidence>
<dbReference type="Gene3D" id="2.60.120.10">
    <property type="entry name" value="Jelly Rolls"/>
    <property type="match status" value="1"/>
</dbReference>
<evidence type="ECO:0000256" key="1">
    <source>
        <dbReference type="ARBA" id="ARBA00023015"/>
    </source>
</evidence>
<dbReference type="SUPFAM" id="SSF46689">
    <property type="entry name" value="Homeodomain-like"/>
    <property type="match status" value="2"/>
</dbReference>
<dbReference type="RefSeq" id="WP_199469206.1">
    <property type="nucleotide sequence ID" value="NZ_JAEMNX010000018.1"/>
</dbReference>
<accession>A0A934N782</accession>
<protein>
    <submittedName>
        <fullName evidence="5">Helix-turn-helix domain-containing protein</fullName>
    </submittedName>
</protein>
<proteinExistence type="predicted"/>
<dbReference type="EMBL" id="JAEMNX010000018">
    <property type="protein sequence ID" value="MBJ7538796.1"/>
    <property type="molecule type" value="Genomic_DNA"/>
</dbReference>
<dbReference type="PROSITE" id="PS00041">
    <property type="entry name" value="HTH_ARAC_FAMILY_1"/>
    <property type="match status" value="1"/>
</dbReference>
<dbReference type="InterPro" id="IPR018060">
    <property type="entry name" value="HTH_AraC"/>
</dbReference>